<dbReference type="NCBIfam" id="TIGR00792">
    <property type="entry name" value="gph"/>
    <property type="match status" value="1"/>
</dbReference>
<evidence type="ECO:0000313" key="9">
    <source>
        <dbReference type="Proteomes" id="UP000622317"/>
    </source>
</evidence>
<dbReference type="InterPro" id="IPR001927">
    <property type="entry name" value="Na/Gal_symport"/>
</dbReference>
<dbReference type="InterPro" id="IPR020846">
    <property type="entry name" value="MFS_dom"/>
</dbReference>
<evidence type="ECO:0000256" key="4">
    <source>
        <dbReference type="ARBA" id="ARBA00023136"/>
    </source>
</evidence>
<feature type="transmembrane region" description="Helical" evidence="6">
    <location>
        <begin position="389"/>
        <end position="414"/>
    </location>
</feature>
<sequence length="476" mass="51926">MTTATKGVSKSELLNSGSKDGERLSVSEKLSYGLGDTASNFFFQTFNLFLLYYYTDVFGIGPAAAGSIFLAARVVDMFSDPIMGVISDRTNSRWGKFRPYLLWMAIPYGMIGYLMFVVPDISEQGKLAYAYATYIAMMLAYTAINIPYSALLGVISPSSTERTLVSSYRFFGAFAGGLLISMFVRPLVYAIGGEDNEAFGFQVTMAIFAAVSVVMFFITFKGTRERVQPPASQKNNLGEDLRALVKNRPWLILFFVAVFTLANVAARGAATVYYFKYYVGASDAPMFLIFDQTSIVMTSGMLGLIAGVWLSKPLAARFEKRSIMIWFSLANAASMALFFVTPPDQFWLMLGLSVMGGFLAGPTVPLVWSMYADVADYGEWRWGRRSTGLVFSAALFAQKMGLAIGGAMAGWYLGLVGFEAGVEQGPAAMMGIRVLFSLFPAGLAAAAIVALVFYPLRTATLTQIERELGARRGAVE</sequence>
<keyword evidence="9" id="KW-1185">Reference proteome</keyword>
<feature type="region of interest" description="Disordered" evidence="5">
    <location>
        <begin position="1"/>
        <end position="20"/>
    </location>
</feature>
<dbReference type="GO" id="GO:0008643">
    <property type="term" value="P:carbohydrate transport"/>
    <property type="evidence" value="ECO:0007669"/>
    <property type="project" value="InterPro"/>
</dbReference>
<dbReference type="Proteomes" id="UP000622317">
    <property type="component" value="Unassembled WGS sequence"/>
</dbReference>
<dbReference type="CDD" id="cd17332">
    <property type="entry name" value="MFS_MelB_like"/>
    <property type="match status" value="1"/>
</dbReference>
<dbReference type="InterPro" id="IPR036259">
    <property type="entry name" value="MFS_trans_sf"/>
</dbReference>
<comment type="similarity">
    <text evidence="1">Belongs to the sodium:galactoside symporter (TC 2.A.2) family.</text>
</comment>
<dbReference type="PANTHER" id="PTHR11328:SF24">
    <property type="entry name" value="MAJOR FACILITATOR SUPERFAMILY (MFS) PROFILE DOMAIN-CONTAINING PROTEIN"/>
    <property type="match status" value="1"/>
</dbReference>
<feature type="transmembrane region" description="Helical" evidence="6">
    <location>
        <begin position="167"/>
        <end position="192"/>
    </location>
</feature>
<feature type="transmembrane region" description="Helical" evidence="6">
    <location>
        <begin position="346"/>
        <end position="368"/>
    </location>
</feature>
<proteinExistence type="inferred from homology"/>
<feature type="transmembrane region" description="Helical" evidence="6">
    <location>
        <begin position="131"/>
        <end position="155"/>
    </location>
</feature>
<feature type="transmembrane region" description="Helical" evidence="6">
    <location>
        <begin position="198"/>
        <end position="220"/>
    </location>
</feature>
<feature type="transmembrane region" description="Helical" evidence="6">
    <location>
        <begin position="287"/>
        <end position="311"/>
    </location>
</feature>
<dbReference type="SUPFAM" id="SSF103473">
    <property type="entry name" value="MFS general substrate transporter"/>
    <property type="match status" value="1"/>
</dbReference>
<feature type="transmembrane region" description="Helical" evidence="6">
    <location>
        <begin position="250"/>
        <end position="275"/>
    </location>
</feature>
<keyword evidence="4 6" id="KW-0472">Membrane</keyword>
<evidence type="ECO:0000313" key="8">
    <source>
        <dbReference type="EMBL" id="MBD5778387.1"/>
    </source>
</evidence>
<feature type="transmembrane region" description="Helical" evidence="6">
    <location>
        <begin position="434"/>
        <end position="456"/>
    </location>
</feature>
<evidence type="ECO:0000256" key="2">
    <source>
        <dbReference type="ARBA" id="ARBA00022692"/>
    </source>
</evidence>
<organism evidence="8 9">
    <name type="scientific">Pelagicoccus enzymogenes</name>
    <dbReference type="NCBI Taxonomy" id="2773457"/>
    <lineage>
        <taxon>Bacteria</taxon>
        <taxon>Pseudomonadati</taxon>
        <taxon>Verrucomicrobiota</taxon>
        <taxon>Opitutia</taxon>
        <taxon>Puniceicoccales</taxon>
        <taxon>Pelagicoccaceae</taxon>
        <taxon>Pelagicoccus</taxon>
    </lineage>
</organism>
<keyword evidence="2 6" id="KW-0812">Transmembrane</keyword>
<dbReference type="Gene3D" id="1.20.1250.20">
    <property type="entry name" value="MFS general substrate transporter like domains"/>
    <property type="match status" value="2"/>
</dbReference>
<dbReference type="Pfam" id="PF13347">
    <property type="entry name" value="MFS_2"/>
    <property type="match status" value="1"/>
</dbReference>
<feature type="transmembrane region" description="Helical" evidence="6">
    <location>
        <begin position="323"/>
        <end position="340"/>
    </location>
</feature>
<evidence type="ECO:0000256" key="6">
    <source>
        <dbReference type="SAM" id="Phobius"/>
    </source>
</evidence>
<feature type="domain" description="Major facilitator superfamily (MFS) profile" evidence="7">
    <location>
        <begin position="28"/>
        <end position="458"/>
    </location>
</feature>
<comment type="caution">
    <text evidence="8">The sequence shown here is derived from an EMBL/GenBank/DDBJ whole genome shotgun (WGS) entry which is preliminary data.</text>
</comment>
<dbReference type="RefSeq" id="WP_191615531.1">
    <property type="nucleotide sequence ID" value="NZ_JACYFG010000006.1"/>
</dbReference>
<keyword evidence="3 6" id="KW-1133">Transmembrane helix</keyword>
<evidence type="ECO:0000256" key="1">
    <source>
        <dbReference type="ARBA" id="ARBA00009617"/>
    </source>
</evidence>
<evidence type="ECO:0000256" key="3">
    <source>
        <dbReference type="ARBA" id="ARBA00022989"/>
    </source>
</evidence>
<protein>
    <submittedName>
        <fullName evidence="8">MFS transporter</fullName>
    </submittedName>
</protein>
<dbReference type="InterPro" id="IPR039672">
    <property type="entry name" value="MFS_2"/>
</dbReference>
<dbReference type="PROSITE" id="PS50850">
    <property type="entry name" value="MFS"/>
    <property type="match status" value="1"/>
</dbReference>
<feature type="transmembrane region" description="Helical" evidence="6">
    <location>
        <begin position="57"/>
        <end position="79"/>
    </location>
</feature>
<reference evidence="8" key="1">
    <citation type="submission" date="2020-09" db="EMBL/GenBank/DDBJ databases">
        <title>Pelagicoccus enzymogenes sp. nov. with an EPS production, isolated from marine sediment.</title>
        <authorList>
            <person name="Feng X."/>
        </authorList>
    </citation>
    <scope>NUCLEOTIDE SEQUENCE</scope>
    <source>
        <strain evidence="8">NFK12</strain>
    </source>
</reference>
<dbReference type="EMBL" id="JACYFG010000006">
    <property type="protein sequence ID" value="MBD5778387.1"/>
    <property type="molecule type" value="Genomic_DNA"/>
</dbReference>
<evidence type="ECO:0000256" key="5">
    <source>
        <dbReference type="SAM" id="MobiDB-lite"/>
    </source>
</evidence>
<dbReference type="GO" id="GO:0005886">
    <property type="term" value="C:plasma membrane"/>
    <property type="evidence" value="ECO:0007669"/>
    <property type="project" value="TreeGrafter"/>
</dbReference>
<feature type="compositionally biased region" description="Polar residues" evidence="5">
    <location>
        <begin position="1"/>
        <end position="18"/>
    </location>
</feature>
<gene>
    <name evidence="8" type="ORF">IEN85_02700</name>
</gene>
<feature type="transmembrane region" description="Helical" evidence="6">
    <location>
        <begin position="100"/>
        <end position="119"/>
    </location>
</feature>
<dbReference type="GO" id="GO:0006814">
    <property type="term" value="P:sodium ion transport"/>
    <property type="evidence" value="ECO:0007669"/>
    <property type="project" value="InterPro"/>
</dbReference>
<name>A0A927F571_9BACT</name>
<dbReference type="GO" id="GO:0015293">
    <property type="term" value="F:symporter activity"/>
    <property type="evidence" value="ECO:0007669"/>
    <property type="project" value="InterPro"/>
</dbReference>
<dbReference type="PANTHER" id="PTHR11328">
    <property type="entry name" value="MAJOR FACILITATOR SUPERFAMILY DOMAIN-CONTAINING PROTEIN"/>
    <property type="match status" value="1"/>
</dbReference>
<evidence type="ECO:0000259" key="7">
    <source>
        <dbReference type="PROSITE" id="PS50850"/>
    </source>
</evidence>
<accession>A0A927F571</accession>
<dbReference type="AlphaFoldDB" id="A0A927F571"/>